<organism evidence="2 3">
    <name type="scientific">Mucuna pruriens</name>
    <name type="common">Velvet bean</name>
    <name type="synonym">Dolichos pruriens</name>
    <dbReference type="NCBI Taxonomy" id="157652"/>
    <lineage>
        <taxon>Eukaryota</taxon>
        <taxon>Viridiplantae</taxon>
        <taxon>Streptophyta</taxon>
        <taxon>Embryophyta</taxon>
        <taxon>Tracheophyta</taxon>
        <taxon>Spermatophyta</taxon>
        <taxon>Magnoliopsida</taxon>
        <taxon>eudicotyledons</taxon>
        <taxon>Gunneridae</taxon>
        <taxon>Pentapetalae</taxon>
        <taxon>rosids</taxon>
        <taxon>fabids</taxon>
        <taxon>Fabales</taxon>
        <taxon>Fabaceae</taxon>
        <taxon>Papilionoideae</taxon>
        <taxon>50 kb inversion clade</taxon>
        <taxon>NPAAA clade</taxon>
        <taxon>indigoferoid/millettioid clade</taxon>
        <taxon>Phaseoleae</taxon>
        <taxon>Mucuna</taxon>
    </lineage>
</organism>
<dbReference type="Pfam" id="PF03732">
    <property type="entry name" value="Retrotrans_gag"/>
    <property type="match status" value="1"/>
</dbReference>
<evidence type="ECO:0000259" key="1">
    <source>
        <dbReference type="Pfam" id="PF03732"/>
    </source>
</evidence>
<name>A0A371FT53_MUCPR</name>
<accession>A0A371FT53</accession>
<dbReference type="EMBL" id="QJKJ01007901">
    <property type="protein sequence ID" value="RDX81539.1"/>
    <property type="molecule type" value="Genomic_DNA"/>
</dbReference>
<reference evidence="2" key="1">
    <citation type="submission" date="2018-05" db="EMBL/GenBank/DDBJ databases">
        <title>Draft genome of Mucuna pruriens seed.</title>
        <authorList>
            <person name="Nnadi N.E."/>
            <person name="Vos R."/>
            <person name="Hasami M.H."/>
            <person name="Devisetty U.K."/>
            <person name="Aguiy J.C."/>
        </authorList>
    </citation>
    <scope>NUCLEOTIDE SEQUENCE [LARGE SCALE GENOMIC DNA]</scope>
    <source>
        <strain evidence="2">JCA_2017</strain>
    </source>
</reference>
<gene>
    <name evidence="2" type="ORF">CR513_37763</name>
</gene>
<keyword evidence="3" id="KW-1185">Reference proteome</keyword>
<proteinExistence type="predicted"/>
<evidence type="ECO:0000313" key="2">
    <source>
        <dbReference type="EMBL" id="RDX81539.1"/>
    </source>
</evidence>
<dbReference type="PANTHER" id="PTHR35046">
    <property type="entry name" value="ZINC KNUCKLE (CCHC-TYPE) FAMILY PROTEIN"/>
    <property type="match status" value="1"/>
</dbReference>
<evidence type="ECO:0000313" key="3">
    <source>
        <dbReference type="Proteomes" id="UP000257109"/>
    </source>
</evidence>
<dbReference type="InterPro" id="IPR005162">
    <property type="entry name" value="Retrotrans_gag_dom"/>
</dbReference>
<feature type="domain" description="Retrotransposon gag" evidence="1">
    <location>
        <begin position="2"/>
        <end position="64"/>
    </location>
</feature>
<protein>
    <recommendedName>
        <fullName evidence="1">Retrotransposon gag domain-containing protein</fullName>
    </recommendedName>
</protein>
<feature type="non-terminal residue" evidence="2">
    <location>
        <position position="1"/>
    </location>
</feature>
<sequence>MKSFMRRRFVPSHYHRDLHKYLQCLTQGSISVEDYYKEMEMTMIRTNVEEDHDATMARFMSCLKKEMIDVVELQHYMEIEDLLHKVIRVMGQLMSKISSKFSSSSCFSWRSNWKNNKANTNYKEDVKAKYSSAPPQCKIDINTSYRSHDIKCFRARIMMDSGEVKSENSSADEMSLLMDCSDVEDVEPIDGVLLVTRLSLSI</sequence>
<dbReference type="PANTHER" id="PTHR35046:SF9">
    <property type="entry name" value="RNA-DIRECTED DNA POLYMERASE"/>
    <property type="match status" value="1"/>
</dbReference>
<dbReference type="Proteomes" id="UP000257109">
    <property type="component" value="Unassembled WGS sequence"/>
</dbReference>
<comment type="caution">
    <text evidence="2">The sequence shown here is derived from an EMBL/GenBank/DDBJ whole genome shotgun (WGS) entry which is preliminary data.</text>
</comment>
<dbReference type="AlphaFoldDB" id="A0A371FT53"/>